<feature type="domain" description="HTH deoR-type" evidence="4">
    <location>
        <begin position="3"/>
        <end position="58"/>
    </location>
</feature>
<dbReference type="PROSITE" id="PS00894">
    <property type="entry name" value="HTH_DEOR_1"/>
    <property type="match status" value="1"/>
</dbReference>
<dbReference type="InterPro" id="IPR037171">
    <property type="entry name" value="NagB/RpiA_transferase-like"/>
</dbReference>
<keyword evidence="2 5" id="KW-0238">DNA-binding</keyword>
<dbReference type="SMART" id="SM00420">
    <property type="entry name" value="HTH_DEOR"/>
    <property type="match status" value="1"/>
</dbReference>
<name>A0A1H0JPN3_9HYPH</name>
<dbReference type="InterPro" id="IPR036390">
    <property type="entry name" value="WH_DNA-bd_sf"/>
</dbReference>
<dbReference type="SUPFAM" id="SSF100950">
    <property type="entry name" value="NagB/RpiA/CoA transferase-like"/>
    <property type="match status" value="1"/>
</dbReference>
<dbReference type="PANTHER" id="PTHR30363">
    <property type="entry name" value="HTH-TYPE TRANSCRIPTIONAL REGULATOR SRLR-RELATED"/>
    <property type="match status" value="1"/>
</dbReference>
<dbReference type="EMBL" id="FNIT01000006">
    <property type="protein sequence ID" value="SDO45472.1"/>
    <property type="molecule type" value="Genomic_DNA"/>
</dbReference>
<evidence type="ECO:0000256" key="1">
    <source>
        <dbReference type="ARBA" id="ARBA00023015"/>
    </source>
</evidence>
<evidence type="ECO:0000313" key="5">
    <source>
        <dbReference type="EMBL" id="SDO45472.1"/>
    </source>
</evidence>
<dbReference type="InterPro" id="IPR050313">
    <property type="entry name" value="Carb_Metab_HTH_regulators"/>
</dbReference>
<proteinExistence type="predicted"/>
<evidence type="ECO:0000256" key="2">
    <source>
        <dbReference type="ARBA" id="ARBA00023125"/>
    </source>
</evidence>
<dbReference type="SUPFAM" id="SSF46785">
    <property type="entry name" value="Winged helix' DNA-binding domain"/>
    <property type="match status" value="1"/>
</dbReference>
<dbReference type="GO" id="GO:0003677">
    <property type="term" value="F:DNA binding"/>
    <property type="evidence" value="ECO:0007669"/>
    <property type="project" value="UniProtKB-KW"/>
</dbReference>
<dbReference type="PRINTS" id="PR00037">
    <property type="entry name" value="HTHLACR"/>
</dbReference>
<dbReference type="InterPro" id="IPR014036">
    <property type="entry name" value="DeoR-like_C"/>
</dbReference>
<evidence type="ECO:0000313" key="6">
    <source>
        <dbReference type="Proteomes" id="UP000198793"/>
    </source>
</evidence>
<dbReference type="PANTHER" id="PTHR30363:SF8">
    <property type="entry name" value="DEOXYRIBOSE OPERON REPRESSOR"/>
    <property type="match status" value="1"/>
</dbReference>
<dbReference type="InterPro" id="IPR001034">
    <property type="entry name" value="DeoR_HTH"/>
</dbReference>
<gene>
    <name evidence="5" type="ORF">SAMN05192530_106287</name>
</gene>
<dbReference type="GO" id="GO:0003700">
    <property type="term" value="F:DNA-binding transcription factor activity"/>
    <property type="evidence" value="ECO:0007669"/>
    <property type="project" value="InterPro"/>
</dbReference>
<protein>
    <submittedName>
        <fullName evidence="5">DNA-binding transcriptional regulator of sugar metabolism, DeoR/GlpR family</fullName>
    </submittedName>
</protein>
<reference evidence="5 6" key="1">
    <citation type="submission" date="2016-10" db="EMBL/GenBank/DDBJ databases">
        <authorList>
            <person name="de Groot N.N."/>
        </authorList>
    </citation>
    <scope>NUCLEOTIDE SEQUENCE [LARGE SCALE GENOMIC DNA]</scope>
    <source>
        <strain evidence="6">L7-484,KACC 16230,DSM 25025</strain>
    </source>
</reference>
<dbReference type="RefSeq" id="WP_425285170.1">
    <property type="nucleotide sequence ID" value="NZ_FNIT01000006.1"/>
</dbReference>
<dbReference type="InterPro" id="IPR036388">
    <property type="entry name" value="WH-like_DNA-bd_sf"/>
</dbReference>
<accession>A0A1H0JPN3</accession>
<dbReference type="PROSITE" id="PS51000">
    <property type="entry name" value="HTH_DEOR_2"/>
    <property type="match status" value="1"/>
</dbReference>
<organism evidence="5 6">
    <name type="scientific">Aureimonas jatrophae</name>
    <dbReference type="NCBI Taxonomy" id="1166073"/>
    <lineage>
        <taxon>Bacteria</taxon>
        <taxon>Pseudomonadati</taxon>
        <taxon>Pseudomonadota</taxon>
        <taxon>Alphaproteobacteria</taxon>
        <taxon>Hyphomicrobiales</taxon>
        <taxon>Aurantimonadaceae</taxon>
        <taxon>Aureimonas</taxon>
    </lineage>
</organism>
<dbReference type="InterPro" id="IPR018356">
    <property type="entry name" value="Tscrpt_reg_HTH_DeoR_CS"/>
</dbReference>
<keyword evidence="3" id="KW-0804">Transcription</keyword>
<dbReference type="Proteomes" id="UP000198793">
    <property type="component" value="Unassembled WGS sequence"/>
</dbReference>
<keyword evidence="1" id="KW-0805">Transcription regulation</keyword>
<dbReference type="SMART" id="SM01134">
    <property type="entry name" value="DeoRC"/>
    <property type="match status" value="1"/>
</dbReference>
<dbReference type="Gene3D" id="1.10.10.10">
    <property type="entry name" value="Winged helix-like DNA-binding domain superfamily/Winged helix DNA-binding domain"/>
    <property type="match status" value="1"/>
</dbReference>
<dbReference type="Pfam" id="PF08220">
    <property type="entry name" value="HTH_DeoR"/>
    <property type="match status" value="1"/>
</dbReference>
<dbReference type="STRING" id="1166073.SAMN05192530_106287"/>
<dbReference type="AlphaFoldDB" id="A0A1H0JPN3"/>
<sequence>MKQQERRRAIFERLVAKGSATIETLSQQFAVSRMTIHRDLEDMEGEGLLRRVRGGASVEASGLFESDVRYRSHVASTEKRALAQMAAGFVEPGMSVMVDDGSTGRCLAPFLVERAPLTVITNNMGLITDLTFAPRIRLLSLGGTYSPRFDGFFGIVTETALGALRADVAIMSSSAIEGCTAFHQDQEVLAVKQHMHGVARRRFLMAHHQKFGRTALHRWTDLSAFDGVVTSSALPVSSLEAMREEGIPVHVADVVP</sequence>
<evidence type="ECO:0000259" key="4">
    <source>
        <dbReference type="PROSITE" id="PS51000"/>
    </source>
</evidence>
<evidence type="ECO:0000256" key="3">
    <source>
        <dbReference type="ARBA" id="ARBA00023163"/>
    </source>
</evidence>
<dbReference type="Pfam" id="PF00455">
    <property type="entry name" value="DeoRC"/>
    <property type="match status" value="1"/>
</dbReference>
<keyword evidence="6" id="KW-1185">Reference proteome</keyword>